<dbReference type="InterPro" id="IPR023780">
    <property type="entry name" value="Chromo_domain"/>
</dbReference>
<feature type="compositionally biased region" description="Basic residues" evidence="13">
    <location>
        <begin position="301"/>
        <end position="311"/>
    </location>
</feature>
<evidence type="ECO:0000256" key="13">
    <source>
        <dbReference type="SAM" id="MobiDB-lite"/>
    </source>
</evidence>
<dbReference type="InterPro" id="IPR001965">
    <property type="entry name" value="Znf_PHD"/>
</dbReference>
<feature type="domain" description="Chromo" evidence="14">
    <location>
        <begin position="492"/>
        <end position="556"/>
    </location>
</feature>
<evidence type="ECO:0000259" key="18">
    <source>
        <dbReference type="PROSITE" id="PS51194"/>
    </source>
</evidence>
<dbReference type="GO" id="GO:0140658">
    <property type="term" value="F:ATP-dependent chromatin remodeler activity"/>
    <property type="evidence" value="ECO:0000318"/>
    <property type="project" value="GO_Central"/>
</dbReference>
<dbReference type="Pfam" id="PF00385">
    <property type="entry name" value="Chromo"/>
    <property type="match status" value="1"/>
</dbReference>
<dbReference type="PROSITE" id="PS51194">
    <property type="entry name" value="HELICASE_CTER"/>
    <property type="match status" value="1"/>
</dbReference>
<comment type="subcellular location">
    <subcellularLocation>
        <location evidence="1">Nucleus</location>
    </subcellularLocation>
</comment>
<dbReference type="SUPFAM" id="SSF46689">
    <property type="entry name" value="Homeodomain-like"/>
    <property type="match status" value="1"/>
</dbReference>
<keyword evidence="7" id="KW-0378">Hydrolase</keyword>
<dbReference type="InterPro" id="IPR001005">
    <property type="entry name" value="SANT/Myb"/>
</dbReference>
<dbReference type="InterPro" id="IPR000330">
    <property type="entry name" value="SNF2_N"/>
</dbReference>
<evidence type="ECO:0000256" key="5">
    <source>
        <dbReference type="ARBA" id="ARBA00022741"/>
    </source>
</evidence>
<dbReference type="InterPro" id="IPR049730">
    <property type="entry name" value="SNF2/RAD54-like_C"/>
</dbReference>
<feature type="compositionally biased region" description="Basic and acidic residues" evidence="13">
    <location>
        <begin position="459"/>
        <end position="472"/>
    </location>
</feature>
<feature type="compositionally biased region" description="Polar residues" evidence="13">
    <location>
        <begin position="321"/>
        <end position="330"/>
    </location>
</feature>
<dbReference type="PROSITE" id="PS50013">
    <property type="entry name" value="CHROMO_2"/>
    <property type="match status" value="2"/>
</dbReference>
<dbReference type="Gene3D" id="2.40.50.40">
    <property type="match status" value="2"/>
</dbReference>
<evidence type="ECO:0000259" key="16">
    <source>
        <dbReference type="PROSITE" id="PS50090"/>
    </source>
</evidence>
<evidence type="ECO:0000256" key="1">
    <source>
        <dbReference type="ARBA" id="ARBA00004123"/>
    </source>
</evidence>
<evidence type="ECO:0000259" key="17">
    <source>
        <dbReference type="PROSITE" id="PS51192"/>
    </source>
</evidence>
<dbReference type="PROSITE" id="PS50016">
    <property type="entry name" value="ZF_PHD_2"/>
    <property type="match status" value="1"/>
</dbReference>
<dbReference type="InterPro" id="IPR011011">
    <property type="entry name" value="Znf_FYVE_PHD"/>
</dbReference>
<feature type="region of interest" description="Disordered" evidence="13">
    <location>
        <begin position="2198"/>
        <end position="2217"/>
    </location>
</feature>
<evidence type="ECO:0000313" key="19">
    <source>
        <dbReference type="EMBL" id="KMZ60923.1"/>
    </source>
</evidence>
<dbReference type="InterPro" id="IPR038718">
    <property type="entry name" value="SNF2-like_sf"/>
</dbReference>
<dbReference type="GO" id="GO:0008270">
    <property type="term" value="F:zinc ion binding"/>
    <property type="evidence" value="ECO:0007669"/>
    <property type="project" value="UniProtKB-KW"/>
</dbReference>
<feature type="domain" description="Helicase C-terminal" evidence="18">
    <location>
        <begin position="979"/>
        <end position="1138"/>
    </location>
</feature>
<dbReference type="GO" id="GO:0006338">
    <property type="term" value="P:chromatin remodeling"/>
    <property type="evidence" value="ECO:0000318"/>
    <property type="project" value="GO_Central"/>
</dbReference>
<dbReference type="PROSITE" id="PS51192">
    <property type="entry name" value="HELICASE_ATP_BIND_1"/>
    <property type="match status" value="1"/>
</dbReference>
<feature type="region of interest" description="Disordered" evidence="13">
    <location>
        <begin position="455"/>
        <end position="475"/>
    </location>
</feature>
<dbReference type="PROSITE" id="PS50090">
    <property type="entry name" value="MYB_LIKE"/>
    <property type="match status" value="1"/>
</dbReference>
<evidence type="ECO:0000256" key="11">
    <source>
        <dbReference type="ARBA" id="ARBA00023242"/>
    </source>
</evidence>
<dbReference type="InterPro" id="IPR019786">
    <property type="entry name" value="Zinc_finger_PHD-type_CS"/>
</dbReference>
<dbReference type="STRING" id="29655.A0A0K9NWA1"/>
<feature type="compositionally biased region" description="Basic and acidic residues" evidence="13">
    <location>
        <begin position="50"/>
        <end position="62"/>
    </location>
</feature>
<feature type="compositionally biased region" description="Low complexity" evidence="13">
    <location>
        <begin position="223"/>
        <end position="234"/>
    </location>
</feature>
<dbReference type="Gene3D" id="3.40.50.10810">
    <property type="entry name" value="Tandem AAA-ATPase domain"/>
    <property type="match status" value="1"/>
</dbReference>
<dbReference type="Proteomes" id="UP000036987">
    <property type="component" value="Unassembled WGS sequence"/>
</dbReference>
<dbReference type="InterPro" id="IPR009057">
    <property type="entry name" value="Homeodomain-like_sf"/>
</dbReference>
<feature type="region of interest" description="Disordered" evidence="13">
    <location>
        <begin position="1428"/>
        <end position="1447"/>
    </location>
</feature>
<dbReference type="SMART" id="SM00249">
    <property type="entry name" value="PHD"/>
    <property type="match status" value="1"/>
</dbReference>
<feature type="region of interest" description="Disordered" evidence="13">
    <location>
        <begin position="1900"/>
        <end position="1937"/>
    </location>
</feature>
<feature type="domain" description="PHD-type" evidence="15">
    <location>
        <begin position="71"/>
        <end position="118"/>
    </location>
</feature>
<dbReference type="SUPFAM" id="SSF54160">
    <property type="entry name" value="Chromo domain-like"/>
    <property type="match status" value="2"/>
</dbReference>
<evidence type="ECO:0000256" key="2">
    <source>
        <dbReference type="ARBA" id="ARBA00009687"/>
    </source>
</evidence>
<dbReference type="Pfam" id="PF06465">
    <property type="entry name" value="DUF1087"/>
    <property type="match status" value="1"/>
</dbReference>
<evidence type="ECO:0000256" key="9">
    <source>
        <dbReference type="ARBA" id="ARBA00022840"/>
    </source>
</evidence>
<dbReference type="SMART" id="SM01147">
    <property type="entry name" value="DUF1087"/>
    <property type="match status" value="1"/>
</dbReference>
<dbReference type="FunFam" id="3.40.50.300:FF:000607">
    <property type="entry name" value="chromodomain-helicase-DNA-binding protein 1-like isoform X1"/>
    <property type="match status" value="1"/>
</dbReference>
<dbReference type="SMART" id="SM00490">
    <property type="entry name" value="HELICc"/>
    <property type="match status" value="1"/>
</dbReference>
<dbReference type="InterPro" id="IPR001650">
    <property type="entry name" value="Helicase_C-like"/>
</dbReference>
<feature type="compositionally biased region" description="Low complexity" evidence="13">
    <location>
        <begin position="195"/>
        <end position="204"/>
    </location>
</feature>
<dbReference type="GO" id="GO:0042393">
    <property type="term" value="F:histone binding"/>
    <property type="evidence" value="ECO:0000318"/>
    <property type="project" value="GO_Central"/>
</dbReference>
<dbReference type="Gene3D" id="3.40.50.300">
    <property type="entry name" value="P-loop containing nucleotide triphosphate hydrolases"/>
    <property type="match status" value="1"/>
</dbReference>
<comment type="similarity">
    <text evidence="2">Belongs to the SNF2/RAD54 helicase family. ISWI subfamily.</text>
</comment>
<dbReference type="Pfam" id="PF00176">
    <property type="entry name" value="SNF2-rel_dom"/>
    <property type="match status" value="1"/>
</dbReference>
<evidence type="ECO:0000256" key="12">
    <source>
        <dbReference type="PROSITE-ProRule" id="PRU00146"/>
    </source>
</evidence>
<feature type="region of interest" description="Disordered" evidence="13">
    <location>
        <begin position="34"/>
        <end position="62"/>
    </location>
</feature>
<dbReference type="SUPFAM" id="SSF52540">
    <property type="entry name" value="P-loop containing nucleoside triphosphate hydrolases"/>
    <property type="match status" value="2"/>
</dbReference>
<feature type="domain" description="Helicase ATP-binding" evidence="17">
    <location>
        <begin position="673"/>
        <end position="850"/>
    </location>
</feature>
<dbReference type="Gene3D" id="1.10.10.60">
    <property type="entry name" value="Homeodomain-like"/>
    <property type="match status" value="1"/>
</dbReference>
<keyword evidence="11" id="KW-0539">Nucleus</keyword>
<keyword evidence="3" id="KW-0479">Metal-binding</keyword>
<dbReference type="EMBL" id="LFYR01001565">
    <property type="protein sequence ID" value="KMZ60923.1"/>
    <property type="molecule type" value="Genomic_DNA"/>
</dbReference>
<evidence type="ECO:0000256" key="3">
    <source>
        <dbReference type="ARBA" id="ARBA00022723"/>
    </source>
</evidence>
<reference evidence="20" key="1">
    <citation type="journal article" date="2016" name="Nature">
        <title>The genome of the seagrass Zostera marina reveals angiosperm adaptation to the sea.</title>
        <authorList>
            <person name="Olsen J.L."/>
            <person name="Rouze P."/>
            <person name="Verhelst B."/>
            <person name="Lin Y.-C."/>
            <person name="Bayer T."/>
            <person name="Collen J."/>
            <person name="Dattolo E."/>
            <person name="De Paoli E."/>
            <person name="Dittami S."/>
            <person name="Maumus F."/>
            <person name="Michel G."/>
            <person name="Kersting A."/>
            <person name="Lauritano C."/>
            <person name="Lohaus R."/>
            <person name="Toepel M."/>
            <person name="Tonon T."/>
            <person name="Vanneste K."/>
            <person name="Amirebrahimi M."/>
            <person name="Brakel J."/>
            <person name="Bostroem C."/>
            <person name="Chovatia M."/>
            <person name="Grimwood J."/>
            <person name="Jenkins J.W."/>
            <person name="Jueterbock A."/>
            <person name="Mraz A."/>
            <person name="Stam W.T."/>
            <person name="Tice H."/>
            <person name="Bornberg-Bauer E."/>
            <person name="Green P.J."/>
            <person name="Pearson G.A."/>
            <person name="Procaccini G."/>
            <person name="Duarte C.M."/>
            <person name="Schmutz J."/>
            <person name="Reusch T.B.H."/>
            <person name="Van de Peer Y."/>
        </authorList>
    </citation>
    <scope>NUCLEOTIDE SEQUENCE [LARGE SCALE GENOMIC DNA]</scope>
    <source>
        <strain evidence="20">cv. Finnish</strain>
    </source>
</reference>
<dbReference type="GO" id="GO:0005634">
    <property type="term" value="C:nucleus"/>
    <property type="evidence" value="ECO:0000318"/>
    <property type="project" value="GO_Central"/>
</dbReference>
<dbReference type="GO" id="GO:0016887">
    <property type="term" value="F:ATP hydrolysis activity"/>
    <property type="evidence" value="ECO:0000318"/>
    <property type="project" value="GO_Central"/>
</dbReference>
<keyword evidence="9" id="KW-0067">ATP-binding</keyword>
<keyword evidence="5" id="KW-0547">Nucleotide-binding</keyword>
<dbReference type="GO" id="GO:0005524">
    <property type="term" value="F:ATP binding"/>
    <property type="evidence" value="ECO:0007669"/>
    <property type="project" value="UniProtKB-KW"/>
</dbReference>
<evidence type="ECO:0000313" key="20">
    <source>
        <dbReference type="Proteomes" id="UP000036987"/>
    </source>
</evidence>
<feature type="region of interest" description="Disordered" evidence="13">
    <location>
        <begin position="258"/>
        <end position="337"/>
    </location>
</feature>
<dbReference type="Gene3D" id="3.30.40.10">
    <property type="entry name" value="Zinc/RING finger domain, C3HC4 (zinc finger)"/>
    <property type="match status" value="1"/>
</dbReference>
<dbReference type="InterPro" id="IPR014001">
    <property type="entry name" value="Helicase_ATP-bd"/>
</dbReference>
<feature type="domain" description="Myb-like" evidence="16">
    <location>
        <begin position="1696"/>
        <end position="1752"/>
    </location>
</feature>
<dbReference type="GO" id="GO:0000785">
    <property type="term" value="C:chromatin"/>
    <property type="evidence" value="ECO:0000318"/>
    <property type="project" value="GO_Central"/>
</dbReference>
<feature type="compositionally biased region" description="Low complexity" evidence="13">
    <location>
        <begin position="34"/>
        <end position="48"/>
    </location>
</feature>
<dbReference type="InterPro" id="IPR016197">
    <property type="entry name" value="Chromo-like_dom_sf"/>
</dbReference>
<proteinExistence type="inferred from homology"/>
<keyword evidence="4" id="KW-0677">Repeat</keyword>
<dbReference type="InterPro" id="IPR000953">
    <property type="entry name" value="Chromo/chromo_shadow_dom"/>
</dbReference>
<comment type="caution">
    <text evidence="19">The sequence shown here is derived from an EMBL/GenBank/DDBJ whole genome shotgun (WGS) entry which is preliminary data.</text>
</comment>
<sequence>MRENSCDKINDRNWLLKRKRKRFPCNSEVSTGKKIISPESSKSNSSTKQRIKEEAHISQSERKLRGHDGHYFECVKCDLGGNLLCCDNCPQTYHLECLTPPLKRAPPGKWKCPNCFKEKDSMDPLRHPEVISKRARTKSASAKARADLKLSCFGKVLQTDSCIDPENNRSLKKGKSTGTTSGKKEGSLQANMLCSSNSGHSSDSGLKDNISLEKHGPSYTPDSSSGKKIQSSIKVCNKKSSTKASKLKSNFFDGIHSVHKSSKKTKKNKVVKEDKKMGNSATIIIKKPSKKKTSSSSVSGSHKKCSSRRRQVPSLEDQEISDSPKQNNPEGTLGDSVQFRDDVVLQVHRILGCRMQDSELRSASASGVPITGQTNIDRDENHLHDLQTDNNMTKTMDTPVALDEEGIDANNQPAVKSISASSIIIDDGQSDRKSQNADDVKEVKVANLNDMESMSSIPREQDTIQEKEDSENVKMPSKNIDTQLDEITLGDFSANGILPRVSVETSDQKATGISGLNVSYEFLVKWVGKSVIHNSWLPESQVKHLAKRKLENYKTKYGTSVINICQEQWGRPQRVIALRSSKYCNKEALVKWHGLPYDECTWERLDEPIIQSSSHLISQFNEFQSQTLKKDNEGNSQRIKSDLLDVIPLAEQPQELKGGSLFPHQLEALNWLRKCWHKSKNVILADEMGLGKTISASAFISSLYLEFKVKFPCIVLVPLSTMPNWFAEFSLWAPHLNVVEYHGSAKARSVIRQYEWHASDPDGTRKVTMSYKFNVLLTTYEMILTDYTHLRAVPWEVLVVDEGHRLKNSESKLFNMLNTFSFQHRILLTGTPLQNNIGEMYNLLNFLQPVSFPSLSAFEENFNDLTTTEKVEELKKLVAPHMLRRLKKDAMQNIPPKTERMIPVELSSIQAEYYRAMLTKNYQVLRNLGRGGVHSMLNIVMQLRKVCNHPYLIPGTEPESGSLEFLHEMRIKASAKLTLLHSMLKILRKEGHRVLIFSQMTKLLDILEDYVTIEFGPKTFERVDGSVSVSDRQIAIARFNQDKSRFIFLLSTRSCGLGINLASADTVIIYDSDFNPHADIQAMNRAHRIGQSNRLLVYRFVVRASVEERILQLARKKLMLDQLFVNKSESQKEVEDILRWGTEELFGDCAGTVLKDNNGLCSNKSEGVADGEQRHRKRVGGLGDVYQDRCTDGSTNVLWDETAILKLLDRSILQDGPSDSVDVDLENDMLGSVKEWNDDSIDEVVTELPPDVTFVGDAHASEGKDDNVVNDMEKNEWDRLLRSRWEKYQNEKEASLGRGKRLRKAVSYRENFATLQNETLSESGNDEEPEPEYTADGKAFKEKYAKLRARQKERLSRRHATGENFHVGALHLSESTLHILRTLPREEGIFISDPVEANKDLTTSHCDEDINSIQASLYNSRLGKFTKHSHKRHKSSPLDLSGTPSESLSSDIFLPNQQVPGTSFSTSLAISNHLPVLGLCAPNASQLDAAKRNLNTSLSSMPISDQKAASFGIPEFPFLTGPGSSSDVNSKGRKTANTESPLPEVFKDTFHDHLKNIISNSYFPFNPHLPTHSGSGLHTSKEKMGFADFSLDENKHPKFPLASMHEPTSFSDFPSLTMDLKNENKNEISSDFPNIPLVPNFRHLNESLKQKQKLNDSPTLLGHGQMHAPKFLPDNHKKVLENIMMRTGSGTHRSAKKKQKANAWSDDELDALWIGVRRHGRGNWDAMLRDSKLKFSRYKTPEDLFTRWSDEQQKLMDGPALLVQNSSRSTTFPGVSDEMMSRALFGNKFIGHGTLAPKFQSHLTDIKLGCGDLLLGGSSNEINENFGAMVRNSSLFPHWQPGRVSSNAPGDFLTGTSDVTEKINLPFDLPFQKNALHGIIGGSLGMYCLNSSGLVQNQDKKSATKITSHGHDLQKNPDSSEFDAGFPDQNKMFASSQHLGNNNTDSDCSKIKNLPHWLRDAVSVSAARPPEPCLPPFISAIAHSVRLIYGEETSLTIPPFTMHEPLLSEPKDPRENLKKKQKMHGFNRLNTDIASSSKKSESLVPLSSSSIHVPPTCTDTNVSLQSLNLNLNCSTSPSLNNKEKIDPSVELHHSVAQDLLMFPTSEMSDTVKIVPPVSDVLEAVEDNRDGMVSVTQDLLMLPTSEMSDTGKIVSPVSDVLKAVEDNRDGMVRDFKAIDKKMNDSKDSLLGDCGKLAKKNNDKRLQSGNSSETGSYHGRTIGNVEILSEEALSDGHQSEYKS</sequence>
<dbReference type="InterPro" id="IPR009463">
    <property type="entry name" value="DUF1087"/>
</dbReference>
<feature type="region of interest" description="Disordered" evidence="13">
    <location>
        <begin position="167"/>
        <end position="234"/>
    </location>
</feature>
<dbReference type="SMART" id="SM00298">
    <property type="entry name" value="CHROMO"/>
    <property type="match status" value="2"/>
</dbReference>
<dbReference type="CDD" id="cd11660">
    <property type="entry name" value="SANT_TRF"/>
    <property type="match status" value="1"/>
</dbReference>
<keyword evidence="10" id="KW-0175">Coiled coil</keyword>
<gene>
    <name evidence="19" type="ORF">ZOSMA_56G01570</name>
</gene>
<dbReference type="Pfam" id="PF00628">
    <property type="entry name" value="PHD"/>
    <property type="match status" value="1"/>
</dbReference>
<dbReference type="CDD" id="cd18660">
    <property type="entry name" value="CD1_tandem"/>
    <property type="match status" value="1"/>
</dbReference>
<dbReference type="OMA" id="GLAYDEC"/>
<keyword evidence="6 12" id="KW-0863">Zinc-finger</keyword>
<evidence type="ECO:0000259" key="14">
    <source>
        <dbReference type="PROSITE" id="PS50013"/>
    </source>
</evidence>
<feature type="domain" description="Chromo" evidence="14">
    <location>
        <begin position="570"/>
        <end position="632"/>
    </location>
</feature>
<dbReference type="CDD" id="cd18793">
    <property type="entry name" value="SF2_C_SNF"/>
    <property type="match status" value="1"/>
</dbReference>
<dbReference type="OrthoDB" id="5857104at2759"/>
<dbReference type="SMART" id="SM00487">
    <property type="entry name" value="DEXDc"/>
    <property type="match status" value="1"/>
</dbReference>
<dbReference type="PROSITE" id="PS01359">
    <property type="entry name" value="ZF_PHD_1"/>
    <property type="match status" value="1"/>
</dbReference>
<keyword evidence="8" id="KW-0862">Zinc</keyword>
<evidence type="ECO:0000256" key="8">
    <source>
        <dbReference type="ARBA" id="ARBA00022833"/>
    </source>
</evidence>
<keyword evidence="20" id="KW-1185">Reference proteome</keyword>
<dbReference type="InterPro" id="IPR019787">
    <property type="entry name" value="Znf_PHD-finger"/>
</dbReference>
<dbReference type="CDD" id="cd15532">
    <property type="entry name" value="PHD2_CHD_II"/>
    <property type="match status" value="1"/>
</dbReference>
<evidence type="ECO:0000256" key="4">
    <source>
        <dbReference type="ARBA" id="ARBA00022737"/>
    </source>
</evidence>
<dbReference type="InterPro" id="IPR027417">
    <property type="entry name" value="P-loop_NTPase"/>
</dbReference>
<evidence type="ECO:0000256" key="7">
    <source>
        <dbReference type="ARBA" id="ARBA00022801"/>
    </source>
</evidence>
<dbReference type="SUPFAM" id="SSF57903">
    <property type="entry name" value="FYVE/PHD zinc finger"/>
    <property type="match status" value="1"/>
</dbReference>
<dbReference type="InterPro" id="IPR013083">
    <property type="entry name" value="Znf_RING/FYVE/PHD"/>
</dbReference>
<dbReference type="PANTHER" id="PTHR45623:SF28">
    <property type="entry name" value="PROTEIN CHROMATIN REMODELING 4"/>
    <property type="match status" value="1"/>
</dbReference>
<name>A0A0K9NWA1_ZOSMR</name>
<dbReference type="GO" id="GO:0003677">
    <property type="term" value="F:DNA binding"/>
    <property type="evidence" value="ECO:0000318"/>
    <property type="project" value="GO_Central"/>
</dbReference>
<dbReference type="Pfam" id="PF00271">
    <property type="entry name" value="Helicase_C"/>
    <property type="match status" value="1"/>
</dbReference>
<evidence type="ECO:0000259" key="15">
    <source>
        <dbReference type="PROSITE" id="PS50016"/>
    </source>
</evidence>
<feature type="compositionally biased region" description="Basic residues" evidence="13">
    <location>
        <begin position="258"/>
        <end position="269"/>
    </location>
</feature>
<organism evidence="19 20">
    <name type="scientific">Zostera marina</name>
    <name type="common">Eelgrass</name>
    <dbReference type="NCBI Taxonomy" id="29655"/>
    <lineage>
        <taxon>Eukaryota</taxon>
        <taxon>Viridiplantae</taxon>
        <taxon>Streptophyta</taxon>
        <taxon>Embryophyta</taxon>
        <taxon>Tracheophyta</taxon>
        <taxon>Spermatophyta</taxon>
        <taxon>Magnoliopsida</taxon>
        <taxon>Liliopsida</taxon>
        <taxon>Zosteraceae</taxon>
        <taxon>Zostera</taxon>
    </lineage>
</organism>
<dbReference type="GO" id="GO:0003682">
    <property type="term" value="F:chromatin binding"/>
    <property type="evidence" value="ECO:0000318"/>
    <property type="project" value="GO_Central"/>
</dbReference>
<accession>A0A0K9NWA1</accession>
<dbReference type="PANTHER" id="PTHR45623">
    <property type="entry name" value="CHROMODOMAIN-HELICASE-DNA-BINDING PROTEIN 3-RELATED-RELATED"/>
    <property type="match status" value="1"/>
</dbReference>
<protein>
    <submittedName>
        <fullName evidence="19">Putative Chromodomain helicase DNA binding protein</fullName>
    </submittedName>
</protein>
<evidence type="ECO:0000256" key="10">
    <source>
        <dbReference type="ARBA" id="ARBA00023054"/>
    </source>
</evidence>
<evidence type="ECO:0000256" key="6">
    <source>
        <dbReference type="ARBA" id="ARBA00022771"/>
    </source>
</evidence>